<dbReference type="InterPro" id="IPR010920">
    <property type="entry name" value="LSM_dom_sf"/>
</dbReference>
<dbReference type="InterPro" id="IPR034110">
    <property type="entry name" value="LSMD1_Sm"/>
</dbReference>
<feature type="domain" description="Sm" evidence="2">
    <location>
        <begin position="21"/>
        <end position="99"/>
    </location>
</feature>
<evidence type="ECO:0000259" key="2">
    <source>
        <dbReference type="PROSITE" id="PS52002"/>
    </source>
</evidence>
<dbReference type="InterPro" id="IPR050914">
    <property type="entry name" value="snRNP_SmB/NAA38-like"/>
</dbReference>
<dbReference type="Proteomes" id="UP000695022">
    <property type="component" value="Unplaced"/>
</dbReference>
<reference evidence="4" key="1">
    <citation type="submission" date="2025-08" db="UniProtKB">
        <authorList>
            <consortium name="RefSeq"/>
        </authorList>
    </citation>
    <scope>IDENTIFICATION</scope>
</reference>
<proteinExistence type="inferred from homology"/>
<dbReference type="Pfam" id="PF01423">
    <property type="entry name" value="LSM"/>
    <property type="match status" value="1"/>
</dbReference>
<evidence type="ECO:0000313" key="3">
    <source>
        <dbReference type="Proteomes" id="UP000695022"/>
    </source>
</evidence>
<dbReference type="InterPro" id="IPR047575">
    <property type="entry name" value="Sm"/>
</dbReference>
<evidence type="ECO:0000256" key="1">
    <source>
        <dbReference type="ARBA" id="ARBA00006850"/>
    </source>
</evidence>
<gene>
    <name evidence="4" type="primary">LOC106818860</name>
</gene>
<accession>A0ABM1F3J9</accession>
<organism evidence="3 4">
    <name type="scientific">Priapulus caudatus</name>
    <name type="common">Priapulid worm</name>
    <dbReference type="NCBI Taxonomy" id="37621"/>
    <lineage>
        <taxon>Eukaryota</taxon>
        <taxon>Metazoa</taxon>
        <taxon>Ecdysozoa</taxon>
        <taxon>Scalidophora</taxon>
        <taxon>Priapulida</taxon>
        <taxon>Priapulimorpha</taxon>
        <taxon>Priapulimorphida</taxon>
        <taxon>Priapulidae</taxon>
        <taxon>Priapulus</taxon>
    </lineage>
</organism>
<dbReference type="PROSITE" id="PS52002">
    <property type="entry name" value="SM"/>
    <property type="match status" value="1"/>
</dbReference>
<dbReference type="InterPro" id="IPR001163">
    <property type="entry name" value="Sm_dom_euk/arc"/>
</dbReference>
<evidence type="ECO:0000313" key="4">
    <source>
        <dbReference type="RefSeq" id="XP_014679020.1"/>
    </source>
</evidence>
<comment type="similarity">
    <text evidence="1">Belongs to the snRNP Sm proteins family.</text>
</comment>
<keyword evidence="3" id="KW-1185">Reference proteome</keyword>
<dbReference type="SMART" id="SM00651">
    <property type="entry name" value="Sm"/>
    <property type="match status" value="1"/>
</dbReference>
<dbReference type="SUPFAM" id="SSF50182">
    <property type="entry name" value="Sm-like ribonucleoproteins"/>
    <property type="match status" value="1"/>
</dbReference>
<dbReference type="Gene3D" id="2.30.30.100">
    <property type="match status" value="1"/>
</dbReference>
<dbReference type="PANTHER" id="PTHR10701">
    <property type="entry name" value="SMALL NUCLEAR RIBONUCLEOPROTEIN-ASSOCIATED PROTEIN B AND N"/>
    <property type="match status" value="1"/>
</dbReference>
<protein>
    <submittedName>
        <fullName evidence="4">N-alpha-acetyltransferase 38, NatC auxiliary subunit-like</fullName>
    </submittedName>
</protein>
<sequence>MTSSTCKSLQNATRFLSEKSELRTVLESFLNKTMKIKMSDGRSLIGSFLCTDKDANLILGNCQEYIHPPEMEPKEEPRTLGLAMIPGHHIVSVHLDKVTEDEPRIL</sequence>
<dbReference type="PANTHER" id="PTHR10701:SF5">
    <property type="entry name" value="N-ALPHA-ACETYLTRANSFERASE 38, NATC AUXILIARY SUBUNIT"/>
    <property type="match status" value="1"/>
</dbReference>
<dbReference type="GeneID" id="106818860"/>
<dbReference type="RefSeq" id="XP_014679020.1">
    <property type="nucleotide sequence ID" value="XM_014823534.1"/>
</dbReference>
<name>A0ABM1F3J9_PRICU</name>
<dbReference type="CDD" id="cd06168">
    <property type="entry name" value="LSMD1"/>
    <property type="match status" value="1"/>
</dbReference>